<feature type="region of interest" description="Disordered" evidence="1">
    <location>
        <begin position="1"/>
        <end position="41"/>
    </location>
</feature>
<comment type="caution">
    <text evidence="2">The sequence shown here is derived from an EMBL/GenBank/DDBJ whole genome shotgun (WGS) entry which is preliminary data.</text>
</comment>
<dbReference type="EMBL" id="JAFNEN010000093">
    <property type="protein sequence ID" value="KAG8195112.1"/>
    <property type="molecule type" value="Genomic_DNA"/>
</dbReference>
<evidence type="ECO:0000313" key="3">
    <source>
        <dbReference type="Proteomes" id="UP000827092"/>
    </source>
</evidence>
<protein>
    <submittedName>
        <fullName evidence="2">Uncharacterized protein</fullName>
    </submittedName>
</protein>
<name>A0AAV6VF46_9ARAC</name>
<accession>A0AAV6VF46</accession>
<evidence type="ECO:0000313" key="2">
    <source>
        <dbReference type="EMBL" id="KAG8195112.1"/>
    </source>
</evidence>
<proteinExistence type="predicted"/>
<reference evidence="2 3" key="1">
    <citation type="journal article" date="2022" name="Nat. Ecol. Evol.">
        <title>A masculinizing supergene underlies an exaggerated male reproductive morph in a spider.</title>
        <authorList>
            <person name="Hendrickx F."/>
            <person name="De Corte Z."/>
            <person name="Sonet G."/>
            <person name="Van Belleghem S.M."/>
            <person name="Kostlbacher S."/>
            <person name="Vangestel C."/>
        </authorList>
    </citation>
    <scope>NUCLEOTIDE SEQUENCE [LARGE SCALE GENOMIC DNA]</scope>
    <source>
        <strain evidence="2">W744_W776</strain>
    </source>
</reference>
<sequence length="110" mass="12301">MRCSNKPKTQHMPYTKPITRPPATTLTKTSLHPKQNRTTKKGIFHYTVHPSLPPDTFKRAAFSGLSNLEKDGDHLDTYTGIERGILSARWVLLLLGALAERNAGDQSRGF</sequence>
<gene>
    <name evidence="2" type="ORF">JTE90_013587</name>
</gene>
<dbReference type="Proteomes" id="UP000827092">
    <property type="component" value="Unassembled WGS sequence"/>
</dbReference>
<organism evidence="2 3">
    <name type="scientific">Oedothorax gibbosus</name>
    <dbReference type="NCBI Taxonomy" id="931172"/>
    <lineage>
        <taxon>Eukaryota</taxon>
        <taxon>Metazoa</taxon>
        <taxon>Ecdysozoa</taxon>
        <taxon>Arthropoda</taxon>
        <taxon>Chelicerata</taxon>
        <taxon>Arachnida</taxon>
        <taxon>Araneae</taxon>
        <taxon>Araneomorphae</taxon>
        <taxon>Entelegynae</taxon>
        <taxon>Araneoidea</taxon>
        <taxon>Linyphiidae</taxon>
        <taxon>Erigoninae</taxon>
        <taxon>Oedothorax</taxon>
    </lineage>
</organism>
<dbReference type="AlphaFoldDB" id="A0AAV6VF46"/>
<evidence type="ECO:0000256" key="1">
    <source>
        <dbReference type="SAM" id="MobiDB-lite"/>
    </source>
</evidence>
<feature type="compositionally biased region" description="Polar residues" evidence="1">
    <location>
        <begin position="22"/>
        <end position="33"/>
    </location>
</feature>
<keyword evidence="3" id="KW-1185">Reference proteome</keyword>